<gene>
    <name evidence="7" type="ORF">SAMN06269250_0817</name>
</gene>
<name>A0A286F7D2_9BACT</name>
<dbReference type="Pfam" id="PF02954">
    <property type="entry name" value="HTH_8"/>
    <property type="match status" value="1"/>
</dbReference>
<feature type="domain" description="Sigma-54 factor interaction" evidence="6">
    <location>
        <begin position="15"/>
        <end position="244"/>
    </location>
</feature>
<keyword evidence="4" id="KW-0804">Transcription</keyword>
<sequence>MNQQEIQSVKQRFGIIGSASGLNYAINVAMQVSATDLTVLITGESGSGKESFSKIIHSLSARKHGQFIAINCGAIPEGTIDSELFGHEKGSFTGAVDSRKGYFETTNGGTIFLDEIGEMPLGTQARLLRVLENGEFIRVGSSKTQKTDVRVVAATNVNLMEAVEKGKFREDLYYRLNTVPIFVPPLRERGNDIELLFRKFTTDFAERYRIKPLQLTEGAKQVLINYPFPGNIRQLKNIAEQVSILESEQNKPIEAETLSRYLPQPQQSNRTLALFPQANGSSGADNFSERDLLYKVLFDMRRDVNDLKKLVRDVLMGNEQDSDHILHTHKDLFDSIAPDGDNRPLTDTNITRLLPAVNGTTRTDNPPPRNVVPPSETYGNHPPVQIFDDVDGDINDLTEVEDVTHETEEDDSLSLERQEKEMILKALRRNNNKRKYAAQALGISERTLYRKIKQYEIDEE</sequence>
<keyword evidence="3" id="KW-0805">Transcription regulation</keyword>
<dbReference type="RefSeq" id="WP_097124495.1">
    <property type="nucleotide sequence ID" value="NZ_OCNH01000001.1"/>
</dbReference>
<accession>A0A286F7D2</accession>
<dbReference type="GO" id="GO:0006355">
    <property type="term" value="P:regulation of DNA-templated transcription"/>
    <property type="evidence" value="ECO:0007669"/>
    <property type="project" value="InterPro"/>
</dbReference>
<dbReference type="Gene3D" id="1.10.10.60">
    <property type="entry name" value="Homeodomain-like"/>
    <property type="match status" value="1"/>
</dbReference>
<dbReference type="SUPFAM" id="SSF46689">
    <property type="entry name" value="Homeodomain-like"/>
    <property type="match status" value="1"/>
</dbReference>
<keyword evidence="1" id="KW-0547">Nucleotide-binding</keyword>
<reference evidence="8" key="1">
    <citation type="submission" date="2017-09" db="EMBL/GenBank/DDBJ databases">
        <authorList>
            <person name="Varghese N."/>
            <person name="Submissions S."/>
        </authorList>
    </citation>
    <scope>NUCLEOTIDE SEQUENCE [LARGE SCALE GENOMIC DNA]</scope>
    <source>
        <strain evidence="8">DSM 29961</strain>
    </source>
</reference>
<dbReference type="GO" id="GO:0043565">
    <property type="term" value="F:sequence-specific DNA binding"/>
    <property type="evidence" value="ECO:0007669"/>
    <property type="project" value="InterPro"/>
</dbReference>
<evidence type="ECO:0000256" key="3">
    <source>
        <dbReference type="ARBA" id="ARBA00023015"/>
    </source>
</evidence>
<evidence type="ECO:0000313" key="7">
    <source>
        <dbReference type="EMBL" id="SOD79137.1"/>
    </source>
</evidence>
<dbReference type="AlphaFoldDB" id="A0A286F7D2"/>
<feature type="region of interest" description="Disordered" evidence="5">
    <location>
        <begin position="357"/>
        <end position="381"/>
    </location>
</feature>
<dbReference type="PANTHER" id="PTHR32071">
    <property type="entry name" value="TRANSCRIPTIONAL REGULATORY PROTEIN"/>
    <property type="match status" value="1"/>
</dbReference>
<dbReference type="FunFam" id="3.40.50.300:FF:000006">
    <property type="entry name" value="DNA-binding transcriptional regulator NtrC"/>
    <property type="match status" value="1"/>
</dbReference>
<dbReference type="InterPro" id="IPR009057">
    <property type="entry name" value="Homeodomain-like_sf"/>
</dbReference>
<keyword evidence="8" id="KW-1185">Reference proteome</keyword>
<evidence type="ECO:0000256" key="4">
    <source>
        <dbReference type="ARBA" id="ARBA00023163"/>
    </source>
</evidence>
<dbReference type="Proteomes" id="UP000219452">
    <property type="component" value="Unassembled WGS sequence"/>
</dbReference>
<dbReference type="SMART" id="SM00382">
    <property type="entry name" value="AAA"/>
    <property type="match status" value="1"/>
</dbReference>
<dbReference type="InterPro" id="IPR025944">
    <property type="entry name" value="Sigma_54_int_dom_CS"/>
</dbReference>
<organism evidence="7 8">
    <name type="scientific">Spirosoma fluviale</name>
    <dbReference type="NCBI Taxonomy" id="1597977"/>
    <lineage>
        <taxon>Bacteria</taxon>
        <taxon>Pseudomonadati</taxon>
        <taxon>Bacteroidota</taxon>
        <taxon>Cytophagia</taxon>
        <taxon>Cytophagales</taxon>
        <taxon>Cytophagaceae</taxon>
        <taxon>Spirosoma</taxon>
    </lineage>
</organism>
<dbReference type="SUPFAM" id="SSF52540">
    <property type="entry name" value="P-loop containing nucleoside triphosphate hydrolases"/>
    <property type="match status" value="1"/>
</dbReference>
<dbReference type="EMBL" id="OCNH01000001">
    <property type="protein sequence ID" value="SOD79137.1"/>
    <property type="molecule type" value="Genomic_DNA"/>
</dbReference>
<dbReference type="InterPro" id="IPR025662">
    <property type="entry name" value="Sigma_54_int_dom_ATP-bd_1"/>
</dbReference>
<dbReference type="InterPro" id="IPR002197">
    <property type="entry name" value="HTH_Fis"/>
</dbReference>
<dbReference type="OrthoDB" id="9782110at2"/>
<dbReference type="Gene3D" id="3.40.50.300">
    <property type="entry name" value="P-loop containing nucleotide triphosphate hydrolases"/>
    <property type="match status" value="1"/>
</dbReference>
<dbReference type="Gene3D" id="1.10.8.60">
    <property type="match status" value="1"/>
</dbReference>
<dbReference type="PROSITE" id="PS00675">
    <property type="entry name" value="SIGMA54_INTERACT_1"/>
    <property type="match status" value="1"/>
</dbReference>
<dbReference type="PROSITE" id="PS50045">
    <property type="entry name" value="SIGMA54_INTERACT_4"/>
    <property type="match status" value="1"/>
</dbReference>
<dbReference type="PANTHER" id="PTHR32071:SF121">
    <property type="entry name" value="SIGMA L-DEPENDENT TRANSCRIPTIONAL REGULATOR YQIR-RELATED"/>
    <property type="match status" value="1"/>
</dbReference>
<dbReference type="GO" id="GO:0005524">
    <property type="term" value="F:ATP binding"/>
    <property type="evidence" value="ECO:0007669"/>
    <property type="project" value="UniProtKB-KW"/>
</dbReference>
<dbReference type="PROSITE" id="PS00688">
    <property type="entry name" value="SIGMA54_INTERACT_3"/>
    <property type="match status" value="1"/>
</dbReference>
<evidence type="ECO:0000256" key="5">
    <source>
        <dbReference type="SAM" id="MobiDB-lite"/>
    </source>
</evidence>
<dbReference type="InterPro" id="IPR058031">
    <property type="entry name" value="AAA_lid_NorR"/>
</dbReference>
<evidence type="ECO:0000259" key="6">
    <source>
        <dbReference type="PROSITE" id="PS50045"/>
    </source>
</evidence>
<evidence type="ECO:0000256" key="2">
    <source>
        <dbReference type="ARBA" id="ARBA00022840"/>
    </source>
</evidence>
<proteinExistence type="predicted"/>
<evidence type="ECO:0000313" key="8">
    <source>
        <dbReference type="Proteomes" id="UP000219452"/>
    </source>
</evidence>
<dbReference type="InterPro" id="IPR002078">
    <property type="entry name" value="Sigma_54_int"/>
</dbReference>
<dbReference type="Pfam" id="PF25601">
    <property type="entry name" value="AAA_lid_14"/>
    <property type="match status" value="1"/>
</dbReference>
<dbReference type="InterPro" id="IPR027417">
    <property type="entry name" value="P-loop_NTPase"/>
</dbReference>
<dbReference type="PRINTS" id="PR01590">
    <property type="entry name" value="HTHFIS"/>
</dbReference>
<dbReference type="Pfam" id="PF00158">
    <property type="entry name" value="Sigma54_activat"/>
    <property type="match status" value="1"/>
</dbReference>
<dbReference type="CDD" id="cd00009">
    <property type="entry name" value="AAA"/>
    <property type="match status" value="1"/>
</dbReference>
<dbReference type="InterPro" id="IPR003593">
    <property type="entry name" value="AAA+_ATPase"/>
</dbReference>
<evidence type="ECO:0000256" key="1">
    <source>
        <dbReference type="ARBA" id="ARBA00022741"/>
    </source>
</evidence>
<protein>
    <submittedName>
        <fullName evidence="7">Transcriptional regulator</fullName>
    </submittedName>
</protein>
<keyword evidence="2" id="KW-0067">ATP-binding</keyword>